<proteinExistence type="predicted"/>
<keyword evidence="1" id="KW-0472">Membrane</keyword>
<sequence>MWWSVFVSASLILTLDRIAALWAVLVLRSDLLCSSFSLRSREILNEYRRGLLHIVSCRVPGCSKEMWWSVFVSASLILTLDRIAALWAVLVLRSDLLCSSFSLRSREILNEYRRG</sequence>
<evidence type="ECO:0000313" key="4">
    <source>
        <dbReference type="WBParaSite" id="TCLT_0000699401-mRNA-1"/>
    </source>
</evidence>
<name>A0A0N5D293_THECL</name>
<dbReference type="Proteomes" id="UP000276776">
    <property type="component" value="Unassembled WGS sequence"/>
</dbReference>
<evidence type="ECO:0000256" key="1">
    <source>
        <dbReference type="SAM" id="Phobius"/>
    </source>
</evidence>
<dbReference type="AlphaFoldDB" id="A0A0N5D293"/>
<dbReference type="WBParaSite" id="TCLT_0000699401-mRNA-1">
    <property type="protein sequence ID" value="TCLT_0000699401-mRNA-1"/>
    <property type="gene ID" value="TCLT_0000699401"/>
</dbReference>
<protein>
    <submittedName>
        <fullName evidence="4">Secreted protein</fullName>
    </submittedName>
</protein>
<evidence type="ECO:0000313" key="2">
    <source>
        <dbReference type="EMBL" id="VDN04393.1"/>
    </source>
</evidence>
<reference evidence="2 3" key="2">
    <citation type="submission" date="2018-11" db="EMBL/GenBank/DDBJ databases">
        <authorList>
            <consortium name="Pathogen Informatics"/>
        </authorList>
    </citation>
    <scope>NUCLEOTIDE SEQUENCE [LARGE SCALE GENOMIC DNA]</scope>
</reference>
<keyword evidence="1" id="KW-1133">Transmembrane helix</keyword>
<organism evidence="4">
    <name type="scientific">Thelazia callipaeda</name>
    <name type="common">Oriental eyeworm</name>
    <name type="synonym">Parasitic nematode</name>
    <dbReference type="NCBI Taxonomy" id="103827"/>
    <lineage>
        <taxon>Eukaryota</taxon>
        <taxon>Metazoa</taxon>
        <taxon>Ecdysozoa</taxon>
        <taxon>Nematoda</taxon>
        <taxon>Chromadorea</taxon>
        <taxon>Rhabditida</taxon>
        <taxon>Spirurina</taxon>
        <taxon>Spiruromorpha</taxon>
        <taxon>Thelazioidea</taxon>
        <taxon>Thelaziidae</taxon>
        <taxon>Thelazia</taxon>
    </lineage>
</organism>
<evidence type="ECO:0000313" key="3">
    <source>
        <dbReference type="Proteomes" id="UP000276776"/>
    </source>
</evidence>
<keyword evidence="1" id="KW-0812">Transmembrane</keyword>
<gene>
    <name evidence="2" type="ORF">TCLT_LOCUS6983</name>
</gene>
<accession>A0A0N5D293</accession>
<feature type="transmembrane region" description="Helical" evidence="1">
    <location>
        <begin position="66"/>
        <end position="92"/>
    </location>
</feature>
<keyword evidence="3" id="KW-1185">Reference proteome</keyword>
<dbReference type="EMBL" id="UYYF01004463">
    <property type="protein sequence ID" value="VDN04393.1"/>
    <property type="molecule type" value="Genomic_DNA"/>
</dbReference>
<reference evidence="4" key="1">
    <citation type="submission" date="2017-02" db="UniProtKB">
        <authorList>
            <consortium name="WormBaseParasite"/>
        </authorList>
    </citation>
    <scope>IDENTIFICATION</scope>
</reference>